<dbReference type="Pfam" id="PF01590">
    <property type="entry name" value="GAF"/>
    <property type="match status" value="1"/>
</dbReference>
<sequence>MDTRSTHVAREAVLGGSGHGGRATRPVRSVIRASWSRVRQLGMSPDGAPEITPLPSDELLRRRETSGLAPLMPTLRQHLLPACDAAGQLLVVADVEGRVLWREGRTAVLHHADRLGFVGGSAWTEGNVGTNAVGTCLVTEAPVHIHAAEHYAETHAPWTCAAAPLRDPGTGRMLGVVDLSGPVQTVHAGTLSMVALAARIAELEIRSATHDRLAVLRAIAAPLLARIDGVALAVTTDGLVAAATGVVPPERVVLPSGFGGGDAWVAGLGLVTCEPVPGGWLARVQADADAGVTRLALDLSARVPVATLTAAGGTWRHELSPRHGEILLALALHPAGRSAAELADDLFGDPSRTVTVRAEVSRLRKVLGSVIAHRPYRFAHDVTATLSTGPTSALDGSSAPVVTRWRTSTTSG</sequence>
<evidence type="ECO:0000259" key="3">
    <source>
        <dbReference type="SMART" id="SM00862"/>
    </source>
</evidence>
<accession>A0ABP4W1B3</accession>
<evidence type="ECO:0000313" key="4">
    <source>
        <dbReference type="EMBL" id="GAA1744843.1"/>
    </source>
</evidence>
<dbReference type="EMBL" id="BAAAME010000004">
    <property type="protein sequence ID" value="GAA1744843.1"/>
    <property type="molecule type" value="Genomic_DNA"/>
</dbReference>
<dbReference type="Gene3D" id="3.30.450.40">
    <property type="match status" value="1"/>
</dbReference>
<comment type="caution">
    <text evidence="4">The sequence shown here is derived from an EMBL/GenBank/DDBJ whole genome shotgun (WGS) entry which is preliminary data.</text>
</comment>
<keyword evidence="1" id="KW-0238">DNA-binding</keyword>
<feature type="compositionally biased region" description="Basic and acidic residues" evidence="2">
    <location>
        <begin position="1"/>
        <end position="10"/>
    </location>
</feature>
<name>A0ABP4W1B3_9ACTN</name>
<organism evidence="4 5">
    <name type="scientific">Aeromicrobium alkaliterrae</name>
    <dbReference type="NCBI Taxonomy" id="302168"/>
    <lineage>
        <taxon>Bacteria</taxon>
        <taxon>Bacillati</taxon>
        <taxon>Actinomycetota</taxon>
        <taxon>Actinomycetes</taxon>
        <taxon>Propionibacteriales</taxon>
        <taxon>Nocardioidaceae</taxon>
        <taxon>Aeromicrobium</taxon>
    </lineage>
</organism>
<keyword evidence="5" id="KW-1185">Reference proteome</keyword>
<dbReference type="InterPro" id="IPR003018">
    <property type="entry name" value="GAF"/>
</dbReference>
<evidence type="ECO:0000256" key="2">
    <source>
        <dbReference type="SAM" id="MobiDB-lite"/>
    </source>
</evidence>
<evidence type="ECO:0000256" key="1">
    <source>
        <dbReference type="ARBA" id="ARBA00023125"/>
    </source>
</evidence>
<dbReference type="Proteomes" id="UP001501057">
    <property type="component" value="Unassembled WGS sequence"/>
</dbReference>
<reference evidence="5" key="1">
    <citation type="journal article" date="2019" name="Int. J. Syst. Evol. Microbiol.">
        <title>The Global Catalogue of Microorganisms (GCM) 10K type strain sequencing project: providing services to taxonomists for standard genome sequencing and annotation.</title>
        <authorList>
            <consortium name="The Broad Institute Genomics Platform"/>
            <consortium name="The Broad Institute Genome Sequencing Center for Infectious Disease"/>
            <person name="Wu L."/>
            <person name="Ma J."/>
        </authorList>
    </citation>
    <scope>NUCLEOTIDE SEQUENCE [LARGE SCALE GENOMIC DNA]</scope>
    <source>
        <strain evidence="5">JCM 13518</strain>
    </source>
</reference>
<gene>
    <name evidence="4" type="ORF">GCM10009710_26070</name>
</gene>
<evidence type="ECO:0000313" key="5">
    <source>
        <dbReference type="Proteomes" id="UP001501057"/>
    </source>
</evidence>
<dbReference type="InterPro" id="IPR029016">
    <property type="entry name" value="GAF-like_dom_sf"/>
</dbReference>
<feature type="region of interest" description="Disordered" evidence="2">
    <location>
        <begin position="1"/>
        <end position="25"/>
    </location>
</feature>
<dbReference type="SMART" id="SM00862">
    <property type="entry name" value="Trans_reg_C"/>
    <property type="match status" value="1"/>
</dbReference>
<feature type="domain" description="OmpR/PhoB-type" evidence="3">
    <location>
        <begin position="313"/>
        <end position="378"/>
    </location>
</feature>
<dbReference type="RefSeq" id="WP_344202364.1">
    <property type="nucleotide sequence ID" value="NZ_BAAAME010000004.1"/>
</dbReference>
<protein>
    <submittedName>
        <fullName evidence="4">GAF domain-containing protein</fullName>
    </submittedName>
</protein>
<proteinExistence type="predicted"/>
<dbReference type="InterPro" id="IPR001867">
    <property type="entry name" value="OmpR/PhoB-type_DNA-bd"/>
</dbReference>